<dbReference type="GO" id="GO:0030246">
    <property type="term" value="F:carbohydrate binding"/>
    <property type="evidence" value="ECO:0007669"/>
    <property type="project" value="UniProtKB-UniRule"/>
</dbReference>
<name>A0A7Z0IKT3_9ACTN</name>
<keyword evidence="3 4" id="KW-0413">Isomerase</keyword>
<dbReference type="InterPro" id="IPR025532">
    <property type="entry name" value="G6P_1-epimerase"/>
</dbReference>
<dbReference type="InterPro" id="IPR011013">
    <property type="entry name" value="Gal_mutarotase_sf_dom"/>
</dbReference>
<feature type="active site" evidence="5">
    <location>
        <position position="258"/>
    </location>
</feature>
<dbReference type="Gene3D" id="2.70.98.10">
    <property type="match status" value="1"/>
</dbReference>
<dbReference type="Pfam" id="PF01263">
    <property type="entry name" value="Aldose_epim"/>
    <property type="match status" value="1"/>
</dbReference>
<sequence length="285" mass="31238">MSEGERLTHRSGGYRGDHGPVTFTSYALGAQVTSVALGDDQLFFLSDLATYRPGAAIRGGVPVCFPWFADGPDGDLAPSHGFVRKVEWELIGDRGDETGHELLWRIGSEQVAAADGREEWPADFEAICRHAFGEDGVLIELTVRNRGAEPITFEELLHSYLRVDDLDALRVTGLAGARYLDKTRDLAEFTQEGDVSFTGPTDRIYASDASLTLHDGDRTIIVDKINSANTVVWNPFDAGVAKFADLGPDDWRRFVCIEAGNVRENAITVDPGAEHTFGTRIRRAP</sequence>
<feature type="active site" evidence="5">
    <location>
        <position position="158"/>
    </location>
</feature>
<dbReference type="Proteomes" id="UP000527616">
    <property type="component" value="Unassembled WGS sequence"/>
</dbReference>
<dbReference type="CDD" id="cd09020">
    <property type="entry name" value="D-hex-6-P-epi_like"/>
    <property type="match status" value="1"/>
</dbReference>
<protein>
    <recommendedName>
        <fullName evidence="4">Putative glucose-6-phosphate 1-epimerase</fullName>
        <ecNumber evidence="4">5.1.3.15</ecNumber>
    </recommendedName>
</protein>
<evidence type="ECO:0000256" key="5">
    <source>
        <dbReference type="PIRSR" id="PIRSR016020-1"/>
    </source>
</evidence>
<evidence type="ECO:0000256" key="2">
    <source>
        <dbReference type="ARBA" id="ARBA00005866"/>
    </source>
</evidence>
<gene>
    <name evidence="6" type="ORF">GGQ54_001337</name>
</gene>
<dbReference type="EMBL" id="JACBZS010000001">
    <property type="protein sequence ID" value="NYI70777.1"/>
    <property type="molecule type" value="Genomic_DNA"/>
</dbReference>
<reference evidence="6 7" key="1">
    <citation type="submission" date="2020-07" db="EMBL/GenBank/DDBJ databases">
        <title>Sequencing the genomes of 1000 actinobacteria strains.</title>
        <authorList>
            <person name="Klenk H.-P."/>
        </authorList>
    </citation>
    <scope>NUCLEOTIDE SEQUENCE [LARGE SCALE GENOMIC DNA]</scope>
    <source>
        <strain evidence="6 7">DSM 103164</strain>
    </source>
</reference>
<comment type="similarity">
    <text evidence="2 4">Belongs to the glucose-6-phosphate 1-epimerase family.</text>
</comment>
<dbReference type="InterPro" id="IPR014718">
    <property type="entry name" value="GH-type_carb-bd"/>
</dbReference>
<comment type="catalytic activity">
    <reaction evidence="1">
        <text>alpha-D-glucose 6-phosphate = beta-D-glucose 6-phosphate</text>
        <dbReference type="Rhea" id="RHEA:16249"/>
        <dbReference type="ChEBI" id="CHEBI:58225"/>
        <dbReference type="ChEBI" id="CHEBI:58247"/>
        <dbReference type="EC" id="5.1.3.15"/>
    </reaction>
</comment>
<dbReference type="GO" id="GO:0047938">
    <property type="term" value="F:glucose-6-phosphate 1-epimerase activity"/>
    <property type="evidence" value="ECO:0007669"/>
    <property type="project" value="UniProtKB-UniRule"/>
</dbReference>
<evidence type="ECO:0000313" key="7">
    <source>
        <dbReference type="Proteomes" id="UP000527616"/>
    </source>
</evidence>
<accession>A0A7Z0IKT3</accession>
<evidence type="ECO:0000256" key="1">
    <source>
        <dbReference type="ARBA" id="ARBA00001096"/>
    </source>
</evidence>
<dbReference type="AlphaFoldDB" id="A0A7Z0IKT3"/>
<dbReference type="EC" id="5.1.3.15" evidence="4"/>
<comment type="caution">
    <text evidence="6">The sequence shown here is derived from an EMBL/GenBank/DDBJ whole genome shotgun (WGS) entry which is preliminary data.</text>
</comment>
<evidence type="ECO:0000256" key="4">
    <source>
        <dbReference type="PIRNR" id="PIRNR016020"/>
    </source>
</evidence>
<proteinExistence type="inferred from homology"/>
<dbReference type="SUPFAM" id="SSF74650">
    <property type="entry name" value="Galactose mutarotase-like"/>
    <property type="match status" value="1"/>
</dbReference>
<organism evidence="6 7">
    <name type="scientific">Naumannella cuiyingiana</name>
    <dbReference type="NCBI Taxonomy" id="1347891"/>
    <lineage>
        <taxon>Bacteria</taxon>
        <taxon>Bacillati</taxon>
        <taxon>Actinomycetota</taxon>
        <taxon>Actinomycetes</taxon>
        <taxon>Propionibacteriales</taxon>
        <taxon>Propionibacteriaceae</taxon>
        <taxon>Naumannella</taxon>
    </lineage>
</organism>
<evidence type="ECO:0000256" key="3">
    <source>
        <dbReference type="ARBA" id="ARBA00023235"/>
    </source>
</evidence>
<evidence type="ECO:0000313" key="6">
    <source>
        <dbReference type="EMBL" id="NYI70777.1"/>
    </source>
</evidence>
<dbReference type="PANTHER" id="PTHR11122:SF13">
    <property type="entry name" value="GLUCOSE-6-PHOSPHATE 1-EPIMERASE"/>
    <property type="match status" value="1"/>
</dbReference>
<dbReference type="InterPro" id="IPR008183">
    <property type="entry name" value="Aldose_1/G6P_1-epimerase"/>
</dbReference>
<dbReference type="RefSeq" id="WP_179444687.1">
    <property type="nucleotide sequence ID" value="NZ_JACBZS010000001.1"/>
</dbReference>
<keyword evidence="7" id="KW-1185">Reference proteome</keyword>
<dbReference type="PIRSF" id="PIRSF016020">
    <property type="entry name" value="PHexose_mutarotase"/>
    <property type="match status" value="1"/>
</dbReference>
<dbReference type="GO" id="GO:0005975">
    <property type="term" value="P:carbohydrate metabolic process"/>
    <property type="evidence" value="ECO:0007669"/>
    <property type="project" value="InterPro"/>
</dbReference>
<dbReference type="PANTHER" id="PTHR11122">
    <property type="entry name" value="APOSPORY-ASSOCIATED PROTEIN C-RELATED"/>
    <property type="match status" value="1"/>
</dbReference>